<evidence type="ECO:0000313" key="4">
    <source>
        <dbReference type="EMBL" id="CAB3369333.1"/>
    </source>
</evidence>
<dbReference type="GO" id="GO:0006357">
    <property type="term" value="P:regulation of transcription by RNA polymerase II"/>
    <property type="evidence" value="ECO:0007669"/>
    <property type="project" value="TreeGrafter"/>
</dbReference>
<accession>A0A8S1CLY0</accession>
<dbReference type="GO" id="GO:0031490">
    <property type="term" value="F:chromatin DNA binding"/>
    <property type="evidence" value="ECO:0007669"/>
    <property type="project" value="TreeGrafter"/>
</dbReference>
<comment type="subcellular location">
    <subcellularLocation>
        <location evidence="1">Nucleus</location>
    </subcellularLocation>
</comment>
<name>A0A8S1CLY0_9INSE</name>
<dbReference type="GO" id="GO:0005634">
    <property type="term" value="C:nucleus"/>
    <property type="evidence" value="ECO:0007669"/>
    <property type="project" value="UniProtKB-SubCell"/>
</dbReference>
<dbReference type="InterPro" id="IPR051365">
    <property type="entry name" value="TOX_HMG-box_domain"/>
</dbReference>
<proteinExistence type="predicted"/>
<evidence type="ECO:0000256" key="1">
    <source>
        <dbReference type="ARBA" id="ARBA00004123"/>
    </source>
</evidence>
<evidence type="ECO:0000313" key="5">
    <source>
        <dbReference type="Proteomes" id="UP000494165"/>
    </source>
</evidence>
<dbReference type="PANTHER" id="PTHR45781">
    <property type="entry name" value="AGAP000281-PA"/>
    <property type="match status" value="1"/>
</dbReference>
<keyword evidence="5" id="KW-1185">Reference proteome</keyword>
<evidence type="ECO:0000256" key="3">
    <source>
        <dbReference type="ARBA" id="ARBA00023242"/>
    </source>
</evidence>
<dbReference type="AlphaFoldDB" id="A0A8S1CLY0"/>
<evidence type="ECO:0000256" key="2">
    <source>
        <dbReference type="ARBA" id="ARBA00023125"/>
    </source>
</evidence>
<reference evidence="4 5" key="1">
    <citation type="submission" date="2020-04" db="EMBL/GenBank/DDBJ databases">
        <authorList>
            <person name="Alioto T."/>
            <person name="Alioto T."/>
            <person name="Gomez Garrido J."/>
        </authorList>
    </citation>
    <scope>NUCLEOTIDE SEQUENCE [LARGE SCALE GENOMIC DNA]</scope>
</reference>
<sequence length="82" mass="9425">MSSLHDRGSIAMTTEKSAAVFIVPKDDTEEPNFCIRTGCTRQATRHPDWEDEYCSAECVVAHCKNIFNQWCKTKREAEEKNK</sequence>
<dbReference type="PANTHER" id="PTHR45781:SF1">
    <property type="entry name" value="HMG BOX DOMAIN-CONTAINING PROTEIN"/>
    <property type="match status" value="1"/>
</dbReference>
<dbReference type="Proteomes" id="UP000494165">
    <property type="component" value="Unassembled WGS sequence"/>
</dbReference>
<dbReference type="OrthoDB" id="10027956at2759"/>
<gene>
    <name evidence="4" type="ORF">CLODIP_2_CD05672</name>
</gene>
<keyword evidence="2" id="KW-0238">DNA-binding</keyword>
<protein>
    <submittedName>
        <fullName evidence="4">Uncharacterized protein</fullName>
    </submittedName>
</protein>
<comment type="caution">
    <text evidence="4">The sequence shown here is derived from an EMBL/GenBank/DDBJ whole genome shotgun (WGS) entry which is preliminary data.</text>
</comment>
<organism evidence="4 5">
    <name type="scientific">Cloeon dipterum</name>
    <dbReference type="NCBI Taxonomy" id="197152"/>
    <lineage>
        <taxon>Eukaryota</taxon>
        <taxon>Metazoa</taxon>
        <taxon>Ecdysozoa</taxon>
        <taxon>Arthropoda</taxon>
        <taxon>Hexapoda</taxon>
        <taxon>Insecta</taxon>
        <taxon>Pterygota</taxon>
        <taxon>Palaeoptera</taxon>
        <taxon>Ephemeroptera</taxon>
        <taxon>Pisciforma</taxon>
        <taxon>Baetidae</taxon>
        <taxon>Cloeon</taxon>
    </lineage>
</organism>
<keyword evidence="3" id="KW-0539">Nucleus</keyword>
<dbReference type="EMBL" id="CADEPI010000044">
    <property type="protein sequence ID" value="CAB3369333.1"/>
    <property type="molecule type" value="Genomic_DNA"/>
</dbReference>